<protein>
    <submittedName>
        <fullName evidence="2">Tetratricopeptide repeat protein</fullName>
    </submittedName>
</protein>
<evidence type="ECO:0000256" key="1">
    <source>
        <dbReference type="PROSITE-ProRule" id="PRU00339"/>
    </source>
</evidence>
<sequence length="417" mass="47280">MKKQIIALSLGLMSVIAFGQKKELRAAEKAIKKNDFATAMAQVNSVEGMLSSMDSKYKAQYYFLKGQVLAGKNNYEGAAEAFNKLISYEKEIGKSKYTKEAKPMLNSLVEKVSNLAVNLYNKDKNYKDAAKQFYLTYKLSPKDTSFLYNAAVSASLAKDYDTSLEYYKELKDVGYTGIETQYLATNKASGEVQNLGSKSNRDSMVKFGQFINPTTKVSESKKADIIKNIGYIYVNQGKTEEAILALQEARKSNPKDINLLLNEAQMYIKLDKMDKFGALMEEAVKLDPTNPVLFFNLGVVNANENKVEEAINYYKKAIELDPNYGDAYMNIAATILSKEKEIVEEMNKNLSNFKKYDELQTKQKELYKEALPFLVKADEIQRTEDTVRSLLNIYDTLEMEDKSSPLREIYKKMRSGN</sequence>
<dbReference type="PROSITE" id="PS50005">
    <property type="entry name" value="TPR"/>
    <property type="match status" value="3"/>
</dbReference>
<reference evidence="2 3" key="1">
    <citation type="journal article" date="2016" name="Int. J. Syst. Evol. Microbiol.">
        <title>Polaribacter haliotis sp. nov., isolated from the gut of abalone Haliotis discus hannai.</title>
        <authorList>
            <person name="Kim Y.O."/>
            <person name="Park I.S."/>
            <person name="Park S."/>
            <person name="Nam B.H."/>
            <person name="Park J.M."/>
            <person name="Kim D.G."/>
            <person name="Yoon J.H."/>
        </authorList>
    </citation>
    <scope>NUCLEOTIDE SEQUENCE [LARGE SCALE GENOMIC DNA]</scope>
    <source>
        <strain evidence="2 3">KCTC 52418</strain>
    </source>
</reference>
<dbReference type="RefSeq" id="WP_088353015.1">
    <property type="nucleotide sequence ID" value="NZ_CP061813.1"/>
</dbReference>
<evidence type="ECO:0000313" key="3">
    <source>
        <dbReference type="Proteomes" id="UP000516764"/>
    </source>
</evidence>
<dbReference type="InterPro" id="IPR011990">
    <property type="entry name" value="TPR-like_helical_dom_sf"/>
</dbReference>
<dbReference type="InterPro" id="IPR052384">
    <property type="entry name" value="TMTC_O-mannosyltransferase"/>
</dbReference>
<dbReference type="Proteomes" id="UP000516764">
    <property type="component" value="Chromosome"/>
</dbReference>
<dbReference type="Gene3D" id="1.25.40.10">
    <property type="entry name" value="Tetratricopeptide repeat domain"/>
    <property type="match status" value="2"/>
</dbReference>
<dbReference type="Pfam" id="PF00515">
    <property type="entry name" value="TPR_1"/>
    <property type="match status" value="1"/>
</dbReference>
<dbReference type="InterPro" id="IPR019734">
    <property type="entry name" value="TPR_rpt"/>
</dbReference>
<organism evidence="2 3">
    <name type="scientific">Polaribacter haliotis</name>
    <dbReference type="NCBI Taxonomy" id="1888915"/>
    <lineage>
        <taxon>Bacteria</taxon>
        <taxon>Pseudomonadati</taxon>
        <taxon>Bacteroidota</taxon>
        <taxon>Flavobacteriia</taxon>
        <taxon>Flavobacteriales</taxon>
        <taxon>Flavobacteriaceae</taxon>
    </lineage>
</organism>
<dbReference type="PANTHER" id="PTHR44216:SF3">
    <property type="entry name" value="PROTEIN O-MANNOSYL-TRANSFERASE TMTC2"/>
    <property type="match status" value="1"/>
</dbReference>
<accession>A0A7L8AIS5</accession>
<evidence type="ECO:0000313" key="2">
    <source>
        <dbReference type="EMBL" id="QOD61857.1"/>
    </source>
</evidence>
<dbReference type="PANTHER" id="PTHR44216">
    <property type="entry name" value="PROTEIN O-MANNOSYL-TRANSFERASE TMTC2"/>
    <property type="match status" value="1"/>
</dbReference>
<feature type="repeat" description="TPR" evidence="1">
    <location>
        <begin position="223"/>
        <end position="256"/>
    </location>
</feature>
<dbReference type="GO" id="GO:0035269">
    <property type="term" value="P:protein O-linked glycosylation via mannose"/>
    <property type="evidence" value="ECO:0007669"/>
    <property type="project" value="TreeGrafter"/>
</dbReference>
<dbReference type="AlphaFoldDB" id="A0A7L8AIS5"/>
<name>A0A7L8AIS5_9FLAO</name>
<feature type="repeat" description="TPR" evidence="1">
    <location>
        <begin position="291"/>
        <end position="324"/>
    </location>
</feature>
<dbReference type="KEGG" id="phal:H9I45_05295"/>
<keyword evidence="1" id="KW-0802">TPR repeat</keyword>
<dbReference type="PROSITE" id="PS50293">
    <property type="entry name" value="TPR_REGION"/>
    <property type="match status" value="1"/>
</dbReference>
<dbReference type="Pfam" id="PF13432">
    <property type="entry name" value="TPR_16"/>
    <property type="match status" value="1"/>
</dbReference>
<dbReference type="SUPFAM" id="SSF48452">
    <property type="entry name" value="TPR-like"/>
    <property type="match status" value="2"/>
</dbReference>
<feature type="repeat" description="TPR" evidence="1">
    <location>
        <begin position="59"/>
        <end position="92"/>
    </location>
</feature>
<dbReference type="EMBL" id="CP061813">
    <property type="protein sequence ID" value="QOD61857.1"/>
    <property type="molecule type" value="Genomic_DNA"/>
</dbReference>
<dbReference type="SMART" id="SM00028">
    <property type="entry name" value="TPR"/>
    <property type="match status" value="5"/>
</dbReference>
<dbReference type="Pfam" id="PF13181">
    <property type="entry name" value="TPR_8"/>
    <property type="match status" value="1"/>
</dbReference>
<keyword evidence="3" id="KW-1185">Reference proteome</keyword>
<dbReference type="GO" id="GO:0000030">
    <property type="term" value="F:mannosyltransferase activity"/>
    <property type="evidence" value="ECO:0007669"/>
    <property type="project" value="TreeGrafter"/>
</dbReference>
<proteinExistence type="predicted"/>
<gene>
    <name evidence="2" type="ORF">H9I45_05295</name>
</gene>
<dbReference type="OrthoDB" id="1149028at2"/>